<dbReference type="AlphaFoldDB" id="A0A2T0MIV2"/>
<dbReference type="Proteomes" id="UP000237640">
    <property type="component" value="Unassembled WGS sequence"/>
</dbReference>
<name>A0A2T0MIV2_9FLAO</name>
<sequence>MTVATFSESVSPKLLVKKSVIYQLKNTKSLLISS</sequence>
<comment type="caution">
    <text evidence="1">The sequence shown here is derived from an EMBL/GenBank/DDBJ whole genome shotgun (WGS) entry which is preliminary data.</text>
</comment>
<evidence type="ECO:0000313" key="1">
    <source>
        <dbReference type="EMBL" id="PRX57489.1"/>
    </source>
</evidence>
<protein>
    <submittedName>
        <fullName evidence="1">Uncharacterized protein</fullName>
    </submittedName>
</protein>
<evidence type="ECO:0000313" key="2">
    <source>
        <dbReference type="Proteomes" id="UP000237640"/>
    </source>
</evidence>
<reference evidence="1 2" key="1">
    <citation type="submission" date="2018-03" db="EMBL/GenBank/DDBJ databases">
        <title>Genomic Encyclopedia of Archaeal and Bacterial Type Strains, Phase II (KMG-II): from individual species to whole genera.</title>
        <authorList>
            <person name="Goeker M."/>
        </authorList>
    </citation>
    <scope>NUCLEOTIDE SEQUENCE [LARGE SCALE GENOMIC DNA]</scope>
    <source>
        <strain evidence="1 2">DSM 25027</strain>
    </source>
</reference>
<accession>A0A2T0MIV2</accession>
<keyword evidence="2" id="KW-1185">Reference proteome</keyword>
<proteinExistence type="predicted"/>
<organism evidence="1 2">
    <name type="scientific">Flagellimonas meridianipacifica</name>
    <dbReference type="NCBI Taxonomy" id="1080225"/>
    <lineage>
        <taxon>Bacteria</taxon>
        <taxon>Pseudomonadati</taxon>
        <taxon>Bacteroidota</taxon>
        <taxon>Flavobacteriia</taxon>
        <taxon>Flavobacteriales</taxon>
        <taxon>Flavobacteriaceae</taxon>
        <taxon>Flagellimonas</taxon>
    </lineage>
</organism>
<gene>
    <name evidence="1" type="ORF">CLV81_1494</name>
</gene>
<dbReference type="EMBL" id="PVYX01000001">
    <property type="protein sequence ID" value="PRX57489.1"/>
    <property type="molecule type" value="Genomic_DNA"/>
</dbReference>